<keyword evidence="2" id="KW-1185">Reference proteome</keyword>
<accession>Q6AMX0</accession>
<dbReference type="RefSeq" id="WP_011188816.1">
    <property type="nucleotide sequence ID" value="NC_006138.1"/>
</dbReference>
<organism evidence="1 2">
    <name type="scientific">Desulfotalea psychrophila (strain LSv54 / DSM 12343)</name>
    <dbReference type="NCBI Taxonomy" id="177439"/>
    <lineage>
        <taxon>Bacteria</taxon>
        <taxon>Pseudomonadati</taxon>
        <taxon>Thermodesulfobacteriota</taxon>
        <taxon>Desulfobulbia</taxon>
        <taxon>Desulfobulbales</taxon>
        <taxon>Desulfocapsaceae</taxon>
        <taxon>Desulfotalea</taxon>
    </lineage>
</organism>
<protein>
    <submittedName>
        <fullName evidence="1">Uncharacterized protein</fullName>
    </submittedName>
</protein>
<evidence type="ECO:0000313" key="2">
    <source>
        <dbReference type="Proteomes" id="UP000000602"/>
    </source>
</evidence>
<dbReference type="STRING" id="177439.DP1575"/>
<dbReference type="HOGENOM" id="CLU_1419448_0_0_7"/>
<dbReference type="AlphaFoldDB" id="Q6AMX0"/>
<gene>
    <name evidence="1" type="ordered locus">DP1575</name>
</gene>
<reference evidence="2" key="1">
    <citation type="journal article" date="2004" name="Environ. Microbiol.">
        <title>The genome of Desulfotalea psychrophila, a sulfate-reducing bacterium from permanently cold Arctic sediments.</title>
        <authorList>
            <person name="Rabus R."/>
            <person name="Ruepp A."/>
            <person name="Frickey T."/>
            <person name="Rattei T."/>
            <person name="Fartmann B."/>
            <person name="Stark M."/>
            <person name="Bauer M."/>
            <person name="Zibat A."/>
            <person name="Lombardot T."/>
            <person name="Becker I."/>
            <person name="Amann J."/>
            <person name="Gellner K."/>
            <person name="Teeling H."/>
            <person name="Leuschner W.D."/>
            <person name="Gloeckner F.-O."/>
            <person name="Lupas A.N."/>
            <person name="Amann R."/>
            <person name="Klenk H.-P."/>
        </authorList>
    </citation>
    <scope>NUCLEOTIDE SEQUENCE [LARGE SCALE GENOMIC DNA]</scope>
    <source>
        <strain evidence="2">DSM 12343 / LSv54</strain>
    </source>
</reference>
<name>Q6AMX0_DESPS</name>
<dbReference type="EMBL" id="CR522870">
    <property type="protein sequence ID" value="CAG36304.1"/>
    <property type="molecule type" value="Genomic_DNA"/>
</dbReference>
<evidence type="ECO:0000313" key="1">
    <source>
        <dbReference type="EMBL" id="CAG36304.1"/>
    </source>
</evidence>
<dbReference type="eggNOG" id="ENOG503369S">
    <property type="taxonomic scope" value="Bacteria"/>
</dbReference>
<dbReference type="OrthoDB" id="5452435at2"/>
<dbReference type="KEGG" id="dps:DP1575"/>
<proteinExistence type="predicted"/>
<sequence length="191" mass="21832">MTDTPSWQNYTETNKKADVLRYLQETGWQLRKQTFYNHCGDGKLKKNRSGLYSKQAVKKYAETWLVHIGLGSTVGEAEENLAKQKTKKEIDRITTSEQHERFKLDILRGKYIERSKVELELASRAVVLDHGLDYLIKSNVAEMVALVGGMADKTTLLLDFLLKKKDAQLSHYASIDDFTVNLQIESEVESC</sequence>
<dbReference type="Proteomes" id="UP000000602">
    <property type="component" value="Chromosome"/>
</dbReference>